<keyword evidence="2" id="KW-0611">Plant defense</keyword>
<dbReference type="InterPro" id="IPR057135">
    <property type="entry name" value="At4g27190-like_LRR"/>
</dbReference>
<dbReference type="SUPFAM" id="SSF52058">
    <property type="entry name" value="L domain-like"/>
    <property type="match status" value="3"/>
</dbReference>
<feature type="coiled-coil region" evidence="4">
    <location>
        <begin position="122"/>
        <end position="149"/>
    </location>
</feature>
<evidence type="ECO:0000313" key="9">
    <source>
        <dbReference type="Proteomes" id="UP001443914"/>
    </source>
</evidence>
<protein>
    <recommendedName>
        <fullName evidence="10">AAA+ ATPase domain-containing protein</fullName>
    </recommendedName>
</protein>
<feature type="domain" description="Disease resistance protein At4g27190-like leucine-rich repeats" evidence="7">
    <location>
        <begin position="1169"/>
        <end position="1290"/>
    </location>
</feature>
<evidence type="ECO:0008006" key="10">
    <source>
        <dbReference type="Google" id="ProtNLM"/>
    </source>
</evidence>
<dbReference type="GO" id="GO:0006952">
    <property type="term" value="P:defense response"/>
    <property type="evidence" value="ECO:0007669"/>
    <property type="project" value="UniProtKB-KW"/>
</dbReference>
<evidence type="ECO:0000256" key="1">
    <source>
        <dbReference type="ARBA" id="ARBA00008894"/>
    </source>
</evidence>
<dbReference type="Proteomes" id="UP001443914">
    <property type="component" value="Unassembled WGS sequence"/>
</dbReference>
<feature type="region of interest" description="Disordered" evidence="5">
    <location>
        <begin position="1698"/>
        <end position="1772"/>
    </location>
</feature>
<dbReference type="InterPro" id="IPR050905">
    <property type="entry name" value="Plant_NBS-LRR"/>
</dbReference>
<evidence type="ECO:0000259" key="7">
    <source>
        <dbReference type="Pfam" id="PF23247"/>
    </source>
</evidence>
<dbReference type="Gene3D" id="3.40.50.300">
    <property type="entry name" value="P-loop containing nucleotide triphosphate hydrolases"/>
    <property type="match status" value="1"/>
</dbReference>
<dbReference type="PRINTS" id="PR00364">
    <property type="entry name" value="DISEASERSIST"/>
</dbReference>
<feature type="compositionally biased region" description="Basic and acidic residues" evidence="5">
    <location>
        <begin position="893"/>
        <end position="913"/>
    </location>
</feature>
<evidence type="ECO:0000256" key="4">
    <source>
        <dbReference type="SAM" id="Coils"/>
    </source>
</evidence>
<organism evidence="8 9">
    <name type="scientific">Saponaria officinalis</name>
    <name type="common">Common soapwort</name>
    <name type="synonym">Lychnis saponaria</name>
    <dbReference type="NCBI Taxonomy" id="3572"/>
    <lineage>
        <taxon>Eukaryota</taxon>
        <taxon>Viridiplantae</taxon>
        <taxon>Streptophyta</taxon>
        <taxon>Embryophyta</taxon>
        <taxon>Tracheophyta</taxon>
        <taxon>Spermatophyta</taxon>
        <taxon>Magnoliopsida</taxon>
        <taxon>eudicotyledons</taxon>
        <taxon>Gunneridae</taxon>
        <taxon>Pentapetalae</taxon>
        <taxon>Caryophyllales</taxon>
        <taxon>Caryophyllaceae</taxon>
        <taxon>Caryophylleae</taxon>
        <taxon>Saponaria</taxon>
    </lineage>
</organism>
<evidence type="ECO:0000256" key="3">
    <source>
        <dbReference type="ARBA" id="ARBA00022840"/>
    </source>
</evidence>
<dbReference type="PANTHER" id="PTHR33463">
    <property type="entry name" value="NB-ARC DOMAIN-CONTAINING PROTEIN-RELATED"/>
    <property type="match status" value="1"/>
</dbReference>
<dbReference type="SUPFAM" id="SSF52540">
    <property type="entry name" value="P-loop containing nucleoside triphosphate hydrolases"/>
    <property type="match status" value="1"/>
</dbReference>
<dbReference type="Gene3D" id="1.10.8.430">
    <property type="entry name" value="Helical domain of apoptotic protease-activating factors"/>
    <property type="match status" value="1"/>
</dbReference>
<dbReference type="Pfam" id="PF00931">
    <property type="entry name" value="NB-ARC"/>
    <property type="match status" value="1"/>
</dbReference>
<comment type="caution">
    <text evidence="8">The sequence shown here is derived from an EMBL/GenBank/DDBJ whole genome shotgun (WGS) entry which is preliminary data.</text>
</comment>
<dbReference type="InterPro" id="IPR032675">
    <property type="entry name" value="LRR_dom_sf"/>
</dbReference>
<feature type="region of interest" description="Disordered" evidence="5">
    <location>
        <begin position="881"/>
        <end position="915"/>
    </location>
</feature>
<dbReference type="Pfam" id="PF23247">
    <property type="entry name" value="LRR_RPS2"/>
    <property type="match status" value="1"/>
</dbReference>
<proteinExistence type="inferred from homology"/>
<comment type="similarity">
    <text evidence="1">Belongs to the disease resistance NB-LRR family.</text>
</comment>
<sequence>MAGECGVVLKVVGPIKSFLFDAVKEYVGYIGGCDDNLGALHKSLNDVCNKKDDINKKVKEGNDKQEEITREAASWLKDVRLLADDEELKGLMYIDMETAKFVVKMMGKKDLKRRLSEESEMQDLVIRVMKKLKEEMENSEEEDMRKMMEVDYKKVAEVLVEVMKDTIDEFKKLMKEDRRMAVIATRTLKDRDLDKLTRGDQEMEEIVRVAGNVSDEELWQNHEDEESDALLVKNPVVGSGHNTVKEAAKKLFTPLANLLTPLGRLMDDANFKKAVPEAESVKLGLEVIDGLLIKRRGSKIEMDDNTKQDTGCCCSPLSLCNDYHDRYLLSKAAEFMAKHIQDDLIGKCPLDPVTLRIRTVDLMSIPTQFLKGLDSRTKLLHRILENLNDDRINAVGVFGMGGTGKTTLAKEVNKRVKDMFSIKVMVEVSEAPDIKRIQAAIAESIDLPLSDVNSVSQRAIRLYNRLVSEKEKKVLIILDNVWTKLNLDEVGIPRTSKLLLTTRDKEVCRVMDVKDVNILEVGVMNTNEARELFKSQAGNQANLNEYKNVVERLLSKCGGVPLAIVATANTLKKKDLPSWVKFADDLEKPLSSQVTGDYRQTYSILGTSYKFIEVDEKRIFLLLACLPPLGSSVSIESLMRYGIGLKLFQHVNKLCEAMEQANTWARELVLSSMLLESDVKGDVKIHDLVRAFVISFAAKEEGHKFMVEGIPHWLDDESFKKYTAMSLISRNDCSRLSGVEAYKLQILILKGDLFENVSDLFFSGMVNLEVLALSNMNFQPSLPESMRELKKLRTLCMDGCKLGDIKQIGELVNLLVLSLRESFVEELPIEIGELCKLRLLDLTGCLSRNLALPLFPSGVLGKLTRLEGLYVYNNKQSVFETKSDDEETTSTETKSDDKETTSTETKSDDKETTSTENNRFPYLNVLEITVERYEALPIDGQSIQNVDIFRVSVGEDESTDEPVLFRRELRFNSIYELIDFLEESCLCLLLKKAEFLGFWWCSNFEHLVPLLDQEGFRDLRSLRVHQCSDIKCIVDGRTMNNLIAFPCLLSLQLSKLPGLKMIYVGEASPGAFSNLQTITLYSLDALLYGLPFVPNNIKDISVSLCESLKFLFIEEVETQTIELPFLKRLELTYVPSLVSLVGQKHYWDTSDDLQGRQIFFNGKIVLPSLENLELQSCDNWYTLWSKDVFTSGFQRLNAIAIRNCDNLSSLGPSSVFSLLVKLETLSIINCDKMYEIITPEETEEELETGKQIIRFPQLKYLELDHMSNLESFYGGGSKLEFPKLKKMEMRYLGRMNRFAKLENSSALFHEEIDFPCLEELEVRDVNDEVIGLWDMQASRVTSNPAPMLRQLTLRSTAGLRQIPSTVLENLSSLILENFKSDEVLFASSGIGENKGFVWMYSQLQNLDELKVMSCQSLGELLKKEDCSSSNDALALFCGQVKTLDLVWLPSLNMIPLHLFKGLASLSLCGLKWEYVISVDTLGDSLHQLQFLKIEHCDKMEALMINVGSLIQFPRLQHLFLSNLTSFKGFSSTPKGDPTLHLPSLESLKIVYCDSMEFFWSASIVAPRLQDLTLVGCGKLLQFLVGYSEVMIELPCLQTLRIKQCDILEAISSGPLNAPKLREVELLGCRKMKCFWPGNPNNNVDLQLPSLEIVDILYSSNLHLFSLGRLVAPKLTQIKYNGEEFSLLPFDDLNHFLQSRSTPSNDPVGLSTIVPGHEDDEDLENGEDDDDDEDLDEDDEDAEEVDDEDAILDEDDEDDDDSDKLNEGVDEDN</sequence>
<evidence type="ECO:0000313" key="8">
    <source>
        <dbReference type="EMBL" id="KAK9706555.1"/>
    </source>
</evidence>
<evidence type="ECO:0000256" key="5">
    <source>
        <dbReference type="SAM" id="MobiDB-lite"/>
    </source>
</evidence>
<dbReference type="InterPro" id="IPR027417">
    <property type="entry name" value="P-loop_NTPase"/>
</dbReference>
<dbReference type="PANTHER" id="PTHR33463:SF198">
    <property type="entry name" value="RPP4C3"/>
    <property type="match status" value="1"/>
</dbReference>
<dbReference type="GO" id="GO:0005524">
    <property type="term" value="F:ATP binding"/>
    <property type="evidence" value="ECO:0007669"/>
    <property type="project" value="UniProtKB-KW"/>
</dbReference>
<keyword evidence="4" id="KW-0175">Coiled coil</keyword>
<dbReference type="InterPro" id="IPR042197">
    <property type="entry name" value="Apaf_helical"/>
</dbReference>
<gene>
    <name evidence="8" type="ORF">RND81_07G134600</name>
</gene>
<evidence type="ECO:0000256" key="2">
    <source>
        <dbReference type="ARBA" id="ARBA00022821"/>
    </source>
</evidence>
<evidence type="ECO:0000259" key="6">
    <source>
        <dbReference type="Pfam" id="PF00931"/>
    </source>
</evidence>
<feature type="compositionally biased region" description="Acidic residues" evidence="5">
    <location>
        <begin position="1717"/>
        <end position="1772"/>
    </location>
</feature>
<dbReference type="Gene3D" id="3.80.10.10">
    <property type="entry name" value="Ribonuclease Inhibitor"/>
    <property type="match status" value="3"/>
</dbReference>
<name>A0AAW1JSH5_SAPOF</name>
<feature type="domain" description="NB-ARC" evidence="6">
    <location>
        <begin position="378"/>
        <end position="540"/>
    </location>
</feature>
<keyword evidence="9" id="KW-1185">Reference proteome</keyword>
<reference evidence="8" key="1">
    <citation type="submission" date="2024-03" db="EMBL/GenBank/DDBJ databases">
        <title>WGS assembly of Saponaria officinalis var. Norfolk2.</title>
        <authorList>
            <person name="Jenkins J."/>
            <person name="Shu S."/>
            <person name="Grimwood J."/>
            <person name="Barry K."/>
            <person name="Goodstein D."/>
            <person name="Schmutz J."/>
            <person name="Leebens-Mack J."/>
            <person name="Osbourn A."/>
        </authorList>
    </citation>
    <scope>NUCLEOTIDE SEQUENCE [LARGE SCALE GENOMIC DNA]</scope>
    <source>
        <strain evidence="8">JIC</strain>
    </source>
</reference>
<dbReference type="EMBL" id="JBDFQZ010000007">
    <property type="protein sequence ID" value="KAK9706555.1"/>
    <property type="molecule type" value="Genomic_DNA"/>
</dbReference>
<dbReference type="GO" id="GO:0043531">
    <property type="term" value="F:ADP binding"/>
    <property type="evidence" value="ECO:0007669"/>
    <property type="project" value="InterPro"/>
</dbReference>
<keyword evidence="3" id="KW-0067">ATP-binding</keyword>
<dbReference type="InterPro" id="IPR002182">
    <property type="entry name" value="NB-ARC"/>
</dbReference>
<accession>A0AAW1JSH5</accession>
<keyword evidence="3" id="KW-0547">Nucleotide-binding</keyword>